<evidence type="ECO:0000259" key="1">
    <source>
        <dbReference type="PROSITE" id="PS50191"/>
    </source>
</evidence>
<accession>W7XE48</accession>
<organism evidence="2 3">
    <name type="scientific">Tetrahymena thermophila (strain SB210)</name>
    <dbReference type="NCBI Taxonomy" id="312017"/>
    <lineage>
        <taxon>Eukaryota</taxon>
        <taxon>Sar</taxon>
        <taxon>Alveolata</taxon>
        <taxon>Ciliophora</taxon>
        <taxon>Intramacronucleata</taxon>
        <taxon>Oligohymenophorea</taxon>
        <taxon>Hymenostomatida</taxon>
        <taxon>Tetrahymenina</taxon>
        <taxon>Tetrahymenidae</taxon>
        <taxon>Tetrahymena</taxon>
    </lineage>
</organism>
<dbReference type="InterPro" id="IPR001251">
    <property type="entry name" value="CRAL-TRIO_dom"/>
</dbReference>
<dbReference type="Gene3D" id="3.40.525.10">
    <property type="entry name" value="CRAL-TRIO lipid binding domain"/>
    <property type="match status" value="1"/>
</dbReference>
<proteinExistence type="predicted"/>
<name>W7XE48_TETTS</name>
<dbReference type="InterPro" id="IPR036865">
    <property type="entry name" value="CRAL-TRIO_dom_sf"/>
</dbReference>
<dbReference type="Proteomes" id="UP000009168">
    <property type="component" value="Unassembled WGS sequence"/>
</dbReference>
<dbReference type="RefSeq" id="XP_012652639.1">
    <property type="nucleotide sequence ID" value="XM_012797185.1"/>
</dbReference>
<keyword evidence="3" id="KW-1185">Reference proteome</keyword>
<dbReference type="PANTHER" id="PTHR46818">
    <property type="entry name" value="DOMAIN-CONTAINING PROTEIN, PUTATIVE-RELATED"/>
    <property type="match status" value="1"/>
</dbReference>
<dbReference type="KEGG" id="tet:TTHERM_000654259"/>
<dbReference type="GeneID" id="24440052"/>
<dbReference type="OrthoDB" id="7777654at2759"/>
<dbReference type="Pfam" id="PF00650">
    <property type="entry name" value="CRAL_TRIO"/>
    <property type="match status" value="1"/>
</dbReference>
<dbReference type="PANTHER" id="PTHR46818:SF1">
    <property type="entry name" value="CHROMOSOME UNDETERMINED SCAFFOLD_125, WHOLE GENOME SHOTGUN SEQUENCE"/>
    <property type="match status" value="1"/>
</dbReference>
<evidence type="ECO:0000313" key="3">
    <source>
        <dbReference type="Proteomes" id="UP000009168"/>
    </source>
</evidence>
<dbReference type="STRING" id="312017.W7XE48"/>
<gene>
    <name evidence="2" type="ORF">TTHERM_000654259</name>
</gene>
<dbReference type="SUPFAM" id="SSF52087">
    <property type="entry name" value="CRAL/TRIO domain"/>
    <property type="match status" value="1"/>
</dbReference>
<dbReference type="InParanoid" id="W7XE48"/>
<feature type="domain" description="CRAL-TRIO" evidence="1">
    <location>
        <begin position="101"/>
        <end position="267"/>
    </location>
</feature>
<protein>
    <submittedName>
        <fullName evidence="2">CRAL/TRIO domain protein</fullName>
    </submittedName>
</protein>
<reference evidence="3" key="1">
    <citation type="journal article" date="2006" name="PLoS Biol.">
        <title>Macronuclear genome sequence of the ciliate Tetrahymena thermophila, a model eukaryote.</title>
        <authorList>
            <person name="Eisen J.A."/>
            <person name="Coyne R.S."/>
            <person name="Wu M."/>
            <person name="Wu D."/>
            <person name="Thiagarajan M."/>
            <person name="Wortman J.R."/>
            <person name="Badger J.H."/>
            <person name="Ren Q."/>
            <person name="Amedeo P."/>
            <person name="Jones K.M."/>
            <person name="Tallon L.J."/>
            <person name="Delcher A.L."/>
            <person name="Salzberg S.L."/>
            <person name="Silva J.C."/>
            <person name="Haas B.J."/>
            <person name="Majoros W.H."/>
            <person name="Farzad M."/>
            <person name="Carlton J.M."/>
            <person name="Smith R.K. Jr."/>
            <person name="Garg J."/>
            <person name="Pearlman R.E."/>
            <person name="Karrer K.M."/>
            <person name="Sun L."/>
            <person name="Manning G."/>
            <person name="Elde N.C."/>
            <person name="Turkewitz A.P."/>
            <person name="Asai D.J."/>
            <person name="Wilkes D.E."/>
            <person name="Wang Y."/>
            <person name="Cai H."/>
            <person name="Collins K."/>
            <person name="Stewart B.A."/>
            <person name="Lee S.R."/>
            <person name="Wilamowska K."/>
            <person name="Weinberg Z."/>
            <person name="Ruzzo W.L."/>
            <person name="Wloga D."/>
            <person name="Gaertig J."/>
            <person name="Frankel J."/>
            <person name="Tsao C.-C."/>
            <person name="Gorovsky M.A."/>
            <person name="Keeling P.J."/>
            <person name="Waller R.F."/>
            <person name="Patron N.J."/>
            <person name="Cherry J.M."/>
            <person name="Stover N.A."/>
            <person name="Krieger C.J."/>
            <person name="del Toro C."/>
            <person name="Ryder H.F."/>
            <person name="Williamson S.C."/>
            <person name="Barbeau R.A."/>
            <person name="Hamilton E.P."/>
            <person name="Orias E."/>
        </authorList>
    </citation>
    <scope>NUCLEOTIDE SEQUENCE [LARGE SCALE GENOMIC DNA]</scope>
    <source>
        <strain evidence="3">SB210</strain>
    </source>
</reference>
<dbReference type="PROSITE" id="PS50191">
    <property type="entry name" value="CRAL_TRIO"/>
    <property type="match status" value="1"/>
</dbReference>
<dbReference type="CDD" id="cd00170">
    <property type="entry name" value="SEC14"/>
    <property type="match status" value="1"/>
</dbReference>
<evidence type="ECO:0000313" key="2">
    <source>
        <dbReference type="EMBL" id="EWS74808.1"/>
    </source>
</evidence>
<dbReference type="AlphaFoldDB" id="W7XE48"/>
<sequence length="651" mass="77425">MFLHQGRGTIQFKPFDDDYLYLSLSDYDLEAVPMKREASLEDHNNINKFIKQQTSLFRYRAMLPFLLDDFLKANYNNFQKTEQNIQGYFNWLDQFVGLRLSKGCLEMLKAGVIYIEGRDESFRPVIVINPSRIDFQKYKKAEIYAIFSRCFIIAQAYMLNYGKIDQWRIIVDGEYEMHFDLSFGFLYFLIEMFSYYLPNTLYQLYLIRFNKFLNHEKKQVFQYLIPDGTKGKVFFIFEEDEYKSLIIKTMDLNTLEMKFGGFKMNFKEYWKIFEGNLPYINEEELNRQYQIIEDQINIKIIELIQQLIKKLQGLNIQNSFLSQLITILNSELIIIKNLYKTQEEIDAEERVKRAKRQRQLLLEKEELERQRLLQLELQRQQELLLLQQRADQEQEWANLNRNYQGRLNQYDLQFGYDDGDNYKVLNNVKYQQYNQNVKKIDNQDESQIKYDVFKRNFNQFQSPESANYKIKDHYFDDDVNYYIVNKKFEPASATTTTAASSNQQISNQNQQINHQNTYQRQTQQGIAQIDQNYQFEANDQTIQGLNTSKIQNLNISSISLASNDKVIMEKQFKDPQGFIVGINSLKINNNNLEENNTSKISIKSEKSATSLQKAQNYQKFQYRNVEPIEQQGELEEKKVEAKDDGNACTIF</sequence>
<dbReference type="EMBL" id="GG662720">
    <property type="protein sequence ID" value="EWS74808.1"/>
    <property type="molecule type" value="Genomic_DNA"/>
</dbReference>